<reference evidence="2" key="1">
    <citation type="submission" date="2015-11" db="EMBL/GenBank/DDBJ databases">
        <title>De novo transcriptome assembly of four potential Pierce s Disease insect vectors from Arizona vineyards.</title>
        <authorList>
            <person name="Tassone E.E."/>
        </authorList>
    </citation>
    <scope>NUCLEOTIDE SEQUENCE</scope>
</reference>
<feature type="compositionally biased region" description="Basic residues" evidence="1">
    <location>
        <begin position="272"/>
        <end position="281"/>
    </location>
</feature>
<name>A0A1B6FG30_9HEMI</name>
<feature type="region of interest" description="Disordered" evidence="1">
    <location>
        <begin position="1"/>
        <end position="343"/>
    </location>
</feature>
<accession>A0A1B6FG30</accession>
<feature type="non-terminal residue" evidence="2">
    <location>
        <position position="458"/>
    </location>
</feature>
<feature type="compositionally biased region" description="Low complexity" evidence="1">
    <location>
        <begin position="253"/>
        <end position="265"/>
    </location>
</feature>
<dbReference type="EMBL" id="GECZ01020600">
    <property type="protein sequence ID" value="JAS49169.1"/>
    <property type="molecule type" value="Transcribed_RNA"/>
</dbReference>
<feature type="compositionally biased region" description="Pro residues" evidence="1">
    <location>
        <begin position="175"/>
        <end position="188"/>
    </location>
</feature>
<dbReference type="AlphaFoldDB" id="A0A1B6FG30"/>
<evidence type="ECO:0000313" key="2">
    <source>
        <dbReference type="EMBL" id="JAS49169.1"/>
    </source>
</evidence>
<proteinExistence type="predicted"/>
<feature type="compositionally biased region" description="Basic and acidic residues" evidence="1">
    <location>
        <begin position="48"/>
        <end position="59"/>
    </location>
</feature>
<gene>
    <name evidence="2" type="ORF">g.6636</name>
</gene>
<protein>
    <submittedName>
        <fullName evidence="2">Uncharacterized protein</fullName>
    </submittedName>
</protein>
<sequence>TQGEDSGIESMDALSEKSPNQGESPCRKDEKDSNGIVVPASNSNPPEKIVRTKSSEGESAHSVVKVENASDCVSVTDKSVDRSEPIVDTSISNKSEPTVVEPQTVSDNAKEEGPSLESKTVTIPEPPTLNSPTLEDPQPIRITPALYTYSNPEKHREDTPSPVPAEEEPTTPALESPPPTAQPPPAVIPPARAKRKRKQELEERPEDTTTKPVVLEPQVTSESQATPDKLKPTLSTGGMEPRSLRGVGGGKSLLEQLLIEIPPEQSLDQRRTRNTRSHSNRVGHPSPDVGSTGSRTPKVSPNSMTPPAVRQPVKRARRGSESSNASHEELPPATPRPNKRKCSENAAELIKACMGLEEYQAKKPVDADNTKHKKQGLNAASGEAAESSDDEPLIEMVGKGRTKSCSGEDPSPSPTRSARGSKDEDIKPNNGGASGATTPRANHRLPTIGQIVSGVRQP</sequence>
<feature type="region of interest" description="Disordered" evidence="1">
    <location>
        <begin position="363"/>
        <end position="458"/>
    </location>
</feature>
<feature type="compositionally biased region" description="Polar residues" evidence="1">
    <location>
        <begin position="289"/>
        <end position="305"/>
    </location>
</feature>
<organism evidence="2">
    <name type="scientific">Cuerna arida</name>
    <dbReference type="NCBI Taxonomy" id="1464854"/>
    <lineage>
        <taxon>Eukaryota</taxon>
        <taxon>Metazoa</taxon>
        <taxon>Ecdysozoa</taxon>
        <taxon>Arthropoda</taxon>
        <taxon>Hexapoda</taxon>
        <taxon>Insecta</taxon>
        <taxon>Pterygota</taxon>
        <taxon>Neoptera</taxon>
        <taxon>Paraneoptera</taxon>
        <taxon>Hemiptera</taxon>
        <taxon>Auchenorrhyncha</taxon>
        <taxon>Membracoidea</taxon>
        <taxon>Cicadellidae</taxon>
        <taxon>Cicadellinae</taxon>
        <taxon>Proconiini</taxon>
        <taxon>Cuerna</taxon>
    </lineage>
</organism>
<feature type="compositionally biased region" description="Basic and acidic residues" evidence="1">
    <location>
        <begin position="199"/>
        <end position="209"/>
    </location>
</feature>
<evidence type="ECO:0000256" key="1">
    <source>
        <dbReference type="SAM" id="MobiDB-lite"/>
    </source>
</evidence>
<feature type="compositionally biased region" description="Polar residues" evidence="1">
    <location>
        <begin position="89"/>
        <end position="107"/>
    </location>
</feature>
<feature type="non-terminal residue" evidence="2">
    <location>
        <position position="1"/>
    </location>
</feature>